<gene>
    <name evidence="1" type="ORF">ACAT0790_LOCUS9622</name>
</gene>
<organism evidence="1">
    <name type="scientific">Alexandrium catenella</name>
    <name type="common">Red tide dinoflagellate</name>
    <name type="synonym">Gonyaulax catenella</name>
    <dbReference type="NCBI Taxonomy" id="2925"/>
    <lineage>
        <taxon>Eukaryota</taxon>
        <taxon>Sar</taxon>
        <taxon>Alveolata</taxon>
        <taxon>Dinophyceae</taxon>
        <taxon>Gonyaulacales</taxon>
        <taxon>Pyrocystaceae</taxon>
        <taxon>Alexandrium</taxon>
    </lineage>
</organism>
<dbReference type="EMBL" id="HBGE01016240">
    <property type="protein sequence ID" value="CAD9105572.1"/>
    <property type="molecule type" value="Transcribed_RNA"/>
</dbReference>
<accession>A0A7S1LJ66</accession>
<dbReference type="AlphaFoldDB" id="A0A7S1LJ66"/>
<protein>
    <submittedName>
        <fullName evidence="1">Uncharacterized protein</fullName>
    </submittedName>
</protein>
<sequence>MLSYGSMPFYSALPTSNIRRSTRSGQVPKVISRYLAMKWLASPASKQTGVVATEFPGYAWWSGLSRYRFLLSPMGDEIQAPKNVEALLVLTIPIIQRGPYSVAHDLQGLGFPVVVLDEWEEITPSNLSAWWRALSPRLPSFRANCLTTAAFWRMMTGETASCH</sequence>
<evidence type="ECO:0000313" key="1">
    <source>
        <dbReference type="EMBL" id="CAD9105572.1"/>
    </source>
</evidence>
<reference evidence="1" key="1">
    <citation type="submission" date="2021-01" db="EMBL/GenBank/DDBJ databases">
        <authorList>
            <person name="Corre E."/>
            <person name="Pelletier E."/>
            <person name="Niang G."/>
            <person name="Scheremetjew M."/>
            <person name="Finn R."/>
            <person name="Kale V."/>
            <person name="Holt S."/>
            <person name="Cochrane G."/>
            <person name="Meng A."/>
            <person name="Brown T."/>
            <person name="Cohen L."/>
        </authorList>
    </citation>
    <scope>NUCLEOTIDE SEQUENCE</scope>
    <source>
        <strain evidence="1">OF101</strain>
    </source>
</reference>
<name>A0A7S1LJ66_ALECA</name>
<proteinExistence type="predicted"/>